<name>A0A8B6XBC7_9BURK</name>
<proteinExistence type="predicted"/>
<organism evidence="1 2">
    <name type="scientific">Derxia gummosa DSM 723</name>
    <dbReference type="NCBI Taxonomy" id="1121388"/>
    <lineage>
        <taxon>Bacteria</taxon>
        <taxon>Pseudomonadati</taxon>
        <taxon>Pseudomonadota</taxon>
        <taxon>Betaproteobacteria</taxon>
        <taxon>Burkholderiales</taxon>
        <taxon>Alcaligenaceae</taxon>
        <taxon>Derxia</taxon>
    </lineage>
</organism>
<sequence length="83" mass="9462">MERSGPLHEHWLWLRLRDASGKRVTYLIERETLIALEGAEFSDLDQAYERHTDRIETAARQRFDAAGHGDAIVLTLDDLDGIG</sequence>
<dbReference type="Proteomes" id="UP000675920">
    <property type="component" value="Unplaced"/>
</dbReference>
<evidence type="ECO:0000313" key="2">
    <source>
        <dbReference type="RefSeq" id="WP_169732559.1"/>
    </source>
</evidence>
<protein>
    <submittedName>
        <fullName evidence="2">DUF1488 family protein</fullName>
    </submittedName>
</protein>
<accession>A0A8B6XBC7</accession>
<keyword evidence="1" id="KW-1185">Reference proteome</keyword>
<dbReference type="AlphaFoldDB" id="A0A8B6XBC7"/>
<evidence type="ECO:0000313" key="1">
    <source>
        <dbReference type="Proteomes" id="UP000675920"/>
    </source>
</evidence>
<reference evidence="2" key="1">
    <citation type="submission" date="2025-08" db="UniProtKB">
        <authorList>
            <consortium name="RefSeq"/>
        </authorList>
    </citation>
    <scope>IDENTIFICATION</scope>
</reference>
<dbReference type="RefSeq" id="WP_169732559.1">
    <property type="nucleotide sequence ID" value="NZ_KI519499.1"/>
</dbReference>